<dbReference type="AlphaFoldDB" id="A0ABD0KTQ3"/>
<gene>
    <name evidence="2" type="ORF">BaRGS_00018162</name>
</gene>
<evidence type="ECO:0000256" key="1">
    <source>
        <dbReference type="SAM" id="MobiDB-lite"/>
    </source>
</evidence>
<protein>
    <submittedName>
        <fullName evidence="2">Uncharacterized protein</fullName>
    </submittedName>
</protein>
<dbReference type="Proteomes" id="UP001519460">
    <property type="component" value="Unassembled WGS sequence"/>
</dbReference>
<feature type="region of interest" description="Disordered" evidence="1">
    <location>
        <begin position="85"/>
        <end position="109"/>
    </location>
</feature>
<evidence type="ECO:0000313" key="2">
    <source>
        <dbReference type="EMBL" id="KAK7490559.1"/>
    </source>
</evidence>
<proteinExistence type="predicted"/>
<name>A0ABD0KTQ3_9CAEN</name>
<evidence type="ECO:0000313" key="3">
    <source>
        <dbReference type="Proteomes" id="UP001519460"/>
    </source>
</evidence>
<organism evidence="2 3">
    <name type="scientific">Batillaria attramentaria</name>
    <dbReference type="NCBI Taxonomy" id="370345"/>
    <lineage>
        <taxon>Eukaryota</taxon>
        <taxon>Metazoa</taxon>
        <taxon>Spiralia</taxon>
        <taxon>Lophotrochozoa</taxon>
        <taxon>Mollusca</taxon>
        <taxon>Gastropoda</taxon>
        <taxon>Caenogastropoda</taxon>
        <taxon>Sorbeoconcha</taxon>
        <taxon>Cerithioidea</taxon>
        <taxon>Batillariidae</taxon>
        <taxon>Batillaria</taxon>
    </lineage>
</organism>
<sequence length="109" mass="11818">MWGKCKHVYGRWNPNGRSAQSIASEGEERARARLRSRAQFAEEFPLNILGKSMVAMATGSRGDGFPFDKALVGGFVAQCRGRGVRGGKAEGGHRWRDDHCQGRQGVGGA</sequence>
<dbReference type="EMBL" id="JACVVK020000125">
    <property type="protein sequence ID" value="KAK7490559.1"/>
    <property type="molecule type" value="Genomic_DNA"/>
</dbReference>
<keyword evidence="3" id="KW-1185">Reference proteome</keyword>
<feature type="compositionally biased region" description="Basic and acidic residues" evidence="1">
    <location>
        <begin position="87"/>
        <end position="101"/>
    </location>
</feature>
<accession>A0ABD0KTQ3</accession>
<comment type="caution">
    <text evidence="2">The sequence shown here is derived from an EMBL/GenBank/DDBJ whole genome shotgun (WGS) entry which is preliminary data.</text>
</comment>
<reference evidence="2 3" key="1">
    <citation type="journal article" date="2023" name="Sci. Data">
        <title>Genome assembly of the Korean intertidal mud-creeper Batillaria attramentaria.</title>
        <authorList>
            <person name="Patra A.K."/>
            <person name="Ho P.T."/>
            <person name="Jun S."/>
            <person name="Lee S.J."/>
            <person name="Kim Y."/>
            <person name="Won Y.J."/>
        </authorList>
    </citation>
    <scope>NUCLEOTIDE SEQUENCE [LARGE SCALE GENOMIC DNA]</scope>
    <source>
        <strain evidence="2">Wonlab-2016</strain>
    </source>
</reference>